<sequence length="298" mass="33493">MIAKGLFPRLPARLPRRKFYLLSLWFSCVHSLIFGRFLQCMILTEFVICKLGRSKIPRLPARDTPLVWPRKVSLVRWRRPFRDDEDTGMVDGERVELRPSCYPVLLRVPPLLQICAEYRCEYCCDSSSTLKGRSKRQRRARLTTLPSCKAASRVVQYVVSSDEESLRNLCSPRFLLLRRPSLGASVEGPNLAESSSSRKGWAAASGSGVAHGAPPVDPAEAAACTTEGIGRWAPFSPLAAEEKLVSLRKIRLLREQLSASQESLAARLEVERLTEDAKEKAEREAADFATSWPRMKSF</sequence>
<dbReference type="AlphaFoldDB" id="A0AA39RS02"/>
<reference evidence="2" key="2">
    <citation type="submission" date="2023-06" db="EMBL/GenBank/DDBJ databases">
        <authorList>
            <person name="Swenson N.G."/>
            <person name="Wegrzyn J.L."/>
            <person name="Mcevoy S.L."/>
        </authorList>
    </citation>
    <scope>NUCLEOTIDE SEQUENCE</scope>
    <source>
        <strain evidence="2">NS2018</strain>
        <tissue evidence="2">Leaf</tissue>
    </source>
</reference>
<evidence type="ECO:0000313" key="2">
    <source>
        <dbReference type="EMBL" id="KAK0579961.1"/>
    </source>
</evidence>
<dbReference type="Proteomes" id="UP001168877">
    <property type="component" value="Unassembled WGS sequence"/>
</dbReference>
<feature type="transmembrane region" description="Helical" evidence="1">
    <location>
        <begin position="20"/>
        <end position="38"/>
    </location>
</feature>
<evidence type="ECO:0000256" key="1">
    <source>
        <dbReference type="SAM" id="Phobius"/>
    </source>
</evidence>
<gene>
    <name evidence="2" type="ORF">LWI29_034036</name>
</gene>
<evidence type="ECO:0000313" key="3">
    <source>
        <dbReference type="Proteomes" id="UP001168877"/>
    </source>
</evidence>
<proteinExistence type="predicted"/>
<dbReference type="EMBL" id="JAUESC010000385">
    <property type="protein sequence ID" value="KAK0579961.1"/>
    <property type="molecule type" value="Genomic_DNA"/>
</dbReference>
<reference evidence="2" key="1">
    <citation type="journal article" date="2022" name="Plant J.">
        <title>Strategies of tolerance reflected in two North American maple genomes.</title>
        <authorList>
            <person name="McEvoy S.L."/>
            <person name="Sezen U.U."/>
            <person name="Trouern-Trend A."/>
            <person name="McMahon S.M."/>
            <person name="Schaberg P.G."/>
            <person name="Yang J."/>
            <person name="Wegrzyn J.L."/>
            <person name="Swenson N.G."/>
        </authorList>
    </citation>
    <scope>NUCLEOTIDE SEQUENCE</scope>
    <source>
        <strain evidence="2">NS2018</strain>
    </source>
</reference>
<name>A0AA39RS02_ACESA</name>
<protein>
    <submittedName>
        <fullName evidence="2">Uncharacterized protein</fullName>
    </submittedName>
</protein>
<keyword evidence="1" id="KW-1133">Transmembrane helix</keyword>
<keyword evidence="3" id="KW-1185">Reference proteome</keyword>
<organism evidence="2 3">
    <name type="scientific">Acer saccharum</name>
    <name type="common">Sugar maple</name>
    <dbReference type="NCBI Taxonomy" id="4024"/>
    <lineage>
        <taxon>Eukaryota</taxon>
        <taxon>Viridiplantae</taxon>
        <taxon>Streptophyta</taxon>
        <taxon>Embryophyta</taxon>
        <taxon>Tracheophyta</taxon>
        <taxon>Spermatophyta</taxon>
        <taxon>Magnoliopsida</taxon>
        <taxon>eudicotyledons</taxon>
        <taxon>Gunneridae</taxon>
        <taxon>Pentapetalae</taxon>
        <taxon>rosids</taxon>
        <taxon>malvids</taxon>
        <taxon>Sapindales</taxon>
        <taxon>Sapindaceae</taxon>
        <taxon>Hippocastanoideae</taxon>
        <taxon>Acereae</taxon>
        <taxon>Acer</taxon>
    </lineage>
</organism>
<accession>A0AA39RS02</accession>
<comment type="caution">
    <text evidence="2">The sequence shown here is derived from an EMBL/GenBank/DDBJ whole genome shotgun (WGS) entry which is preliminary data.</text>
</comment>
<keyword evidence="1" id="KW-0812">Transmembrane</keyword>
<keyword evidence="1" id="KW-0472">Membrane</keyword>